<dbReference type="InParanoid" id="A0DS88"/>
<dbReference type="GeneID" id="5039087"/>
<reference evidence="1 2" key="1">
    <citation type="journal article" date="2006" name="Nature">
        <title>Global trends of whole-genome duplications revealed by the ciliate Paramecium tetraurelia.</title>
        <authorList>
            <consortium name="Genoscope"/>
            <person name="Aury J.-M."/>
            <person name="Jaillon O."/>
            <person name="Duret L."/>
            <person name="Noel B."/>
            <person name="Jubin C."/>
            <person name="Porcel B.M."/>
            <person name="Segurens B."/>
            <person name="Daubin V."/>
            <person name="Anthouard V."/>
            <person name="Aiach N."/>
            <person name="Arnaiz O."/>
            <person name="Billaut A."/>
            <person name="Beisson J."/>
            <person name="Blanc I."/>
            <person name="Bouhouche K."/>
            <person name="Camara F."/>
            <person name="Duharcourt S."/>
            <person name="Guigo R."/>
            <person name="Gogendeau D."/>
            <person name="Katinka M."/>
            <person name="Keller A.-M."/>
            <person name="Kissmehl R."/>
            <person name="Klotz C."/>
            <person name="Koll F."/>
            <person name="Le Moue A."/>
            <person name="Lepere C."/>
            <person name="Malinsky S."/>
            <person name="Nowacki M."/>
            <person name="Nowak J.K."/>
            <person name="Plattner H."/>
            <person name="Poulain J."/>
            <person name="Ruiz F."/>
            <person name="Serrano V."/>
            <person name="Zagulski M."/>
            <person name="Dessen P."/>
            <person name="Betermier M."/>
            <person name="Weissenbach J."/>
            <person name="Scarpelli C."/>
            <person name="Schachter V."/>
            <person name="Sperling L."/>
            <person name="Meyer E."/>
            <person name="Cohen J."/>
            <person name="Wincker P."/>
        </authorList>
    </citation>
    <scope>NUCLEOTIDE SEQUENCE [LARGE SCALE GENOMIC DNA]</scope>
    <source>
        <strain evidence="1 2">Stock d4-2</strain>
    </source>
</reference>
<sequence length="85" mass="10337">MAQQIKLYQKQGLYYIGITGKSVWFHYINQNQYQNTFYIATYIPTPFNQYPTIIKPDYMDPLIIQNIDQQEQDQKNRRKLKIQMI</sequence>
<accession>A0DS88</accession>
<evidence type="ECO:0000313" key="2">
    <source>
        <dbReference type="Proteomes" id="UP000000600"/>
    </source>
</evidence>
<dbReference type="Proteomes" id="UP000000600">
    <property type="component" value="Unassembled WGS sequence"/>
</dbReference>
<dbReference type="EMBL" id="CT868552">
    <property type="protein sequence ID" value="CAK85905.1"/>
    <property type="molecule type" value="Genomic_DNA"/>
</dbReference>
<dbReference type="HOGENOM" id="CLU_2517445_0_0_1"/>
<keyword evidence="2" id="KW-1185">Reference proteome</keyword>
<evidence type="ECO:0000313" key="1">
    <source>
        <dbReference type="EMBL" id="CAK85905.1"/>
    </source>
</evidence>
<dbReference type="AlphaFoldDB" id="A0DS88"/>
<proteinExistence type="predicted"/>
<dbReference type="KEGG" id="ptm:GSPATT00019609001"/>
<name>A0DS88_PARTE</name>
<protein>
    <submittedName>
        <fullName evidence="1">Uncharacterized protein</fullName>
    </submittedName>
</protein>
<gene>
    <name evidence="1" type="ORF">GSPATT00019609001</name>
</gene>
<organism evidence="1 2">
    <name type="scientific">Paramecium tetraurelia</name>
    <dbReference type="NCBI Taxonomy" id="5888"/>
    <lineage>
        <taxon>Eukaryota</taxon>
        <taxon>Sar</taxon>
        <taxon>Alveolata</taxon>
        <taxon>Ciliophora</taxon>
        <taxon>Intramacronucleata</taxon>
        <taxon>Oligohymenophorea</taxon>
        <taxon>Peniculida</taxon>
        <taxon>Parameciidae</taxon>
        <taxon>Paramecium</taxon>
    </lineage>
</organism>
<dbReference type="RefSeq" id="XP_001453302.1">
    <property type="nucleotide sequence ID" value="XM_001453265.1"/>
</dbReference>